<dbReference type="EMBL" id="CANL01000058">
    <property type="protein sequence ID" value="CCM65220.1"/>
    <property type="molecule type" value="Genomic_DNA"/>
</dbReference>
<dbReference type="STRING" id="1229780.BN381_610004"/>
<protein>
    <submittedName>
        <fullName evidence="1">Uncharacterized protein</fullName>
    </submittedName>
</protein>
<sequence length="35" mass="3593">MQPVLLGALELAVSVVLVDQGAVQAAVRGESHHVV</sequence>
<comment type="caution">
    <text evidence="1">The sequence shown here is derived from an EMBL/GenBank/DDBJ whole genome shotgun (WGS) entry which is preliminary data.</text>
</comment>
<reference evidence="1 2" key="1">
    <citation type="journal article" date="2013" name="ISME J.">
        <title>Metabolic model for the filamentous 'Candidatus Microthrix parvicella' based on genomic and metagenomic analyses.</title>
        <authorList>
            <person name="Jon McIlroy S."/>
            <person name="Kristiansen R."/>
            <person name="Albertsen M."/>
            <person name="Michael Karst S."/>
            <person name="Rossetti S."/>
            <person name="Lund Nielsen J."/>
            <person name="Tandoi V."/>
            <person name="James Seviour R."/>
            <person name="Nielsen P.H."/>
        </authorList>
    </citation>
    <scope>NUCLEOTIDE SEQUENCE [LARGE SCALE GENOMIC DNA]</scope>
    <source>
        <strain evidence="1 2">RN1</strain>
    </source>
</reference>
<proteinExistence type="predicted"/>
<organism evidence="1 2">
    <name type="scientific">Candidatus Neomicrothrix parvicella RN1</name>
    <dbReference type="NCBI Taxonomy" id="1229780"/>
    <lineage>
        <taxon>Bacteria</taxon>
        <taxon>Bacillati</taxon>
        <taxon>Actinomycetota</taxon>
        <taxon>Acidimicrobiia</taxon>
        <taxon>Acidimicrobiales</taxon>
        <taxon>Microthrixaceae</taxon>
        <taxon>Candidatus Neomicrothrix</taxon>
    </lineage>
</organism>
<evidence type="ECO:0000313" key="1">
    <source>
        <dbReference type="EMBL" id="CCM65220.1"/>
    </source>
</evidence>
<dbReference type="HOGENOM" id="CLU_3363987_0_0_11"/>
<dbReference type="AlphaFoldDB" id="R4Z3G6"/>
<name>R4Z3G6_9ACTN</name>
<accession>R4Z3G6</accession>
<gene>
    <name evidence="1" type="ORF">BN381_610004</name>
</gene>
<keyword evidence="2" id="KW-1185">Reference proteome</keyword>
<dbReference type="Proteomes" id="UP000018291">
    <property type="component" value="Unassembled WGS sequence"/>
</dbReference>
<evidence type="ECO:0000313" key="2">
    <source>
        <dbReference type="Proteomes" id="UP000018291"/>
    </source>
</evidence>